<proteinExistence type="predicted"/>
<organism evidence="2 3">
    <name type="scientific">Acinetobacter pollinis</name>
    <dbReference type="NCBI Taxonomy" id="2605270"/>
    <lineage>
        <taxon>Bacteria</taxon>
        <taxon>Pseudomonadati</taxon>
        <taxon>Pseudomonadota</taxon>
        <taxon>Gammaproteobacteria</taxon>
        <taxon>Moraxellales</taxon>
        <taxon>Moraxellaceae</taxon>
        <taxon>Acinetobacter</taxon>
    </lineage>
</organism>
<dbReference type="InterPro" id="IPR052963">
    <property type="entry name" value="Pantetheine_PDE"/>
</dbReference>
<dbReference type="InterPro" id="IPR029052">
    <property type="entry name" value="Metallo-depent_PP-like"/>
</dbReference>
<dbReference type="Proteomes" id="UP001339883">
    <property type="component" value="Unassembled WGS sequence"/>
</dbReference>
<dbReference type="Gene3D" id="3.60.21.10">
    <property type="match status" value="1"/>
</dbReference>
<evidence type="ECO:0000313" key="3">
    <source>
        <dbReference type="Proteomes" id="UP001339883"/>
    </source>
</evidence>
<protein>
    <submittedName>
        <fullName evidence="2">Metallophosphoesterase</fullName>
    </submittedName>
</protein>
<comment type="caution">
    <text evidence="2">The sequence shown here is derived from an EMBL/GenBank/DDBJ whole genome shotgun (WGS) entry which is preliminary data.</text>
</comment>
<reference evidence="2 3" key="1">
    <citation type="submission" date="2019-08" db="EMBL/GenBank/DDBJ databases">
        <title>Five species of Acinetobacter isolated from floral nectar and animal pollinators.</title>
        <authorList>
            <person name="Hendry T.A."/>
        </authorList>
    </citation>
    <scope>NUCLEOTIDE SEQUENCE [LARGE SCALE GENOMIC DNA]</scope>
    <source>
        <strain evidence="2 3">MD18.27</strain>
    </source>
</reference>
<dbReference type="RefSeq" id="WP_325775909.1">
    <property type="nucleotide sequence ID" value="NZ_VTDN01000009.1"/>
</dbReference>
<keyword evidence="3" id="KW-1185">Reference proteome</keyword>
<sequence>MRVFTVSDVHVDFGPNQQWVRQLSDFDYQRDLLIVAGDLTDNERMLIEILTILKHKFQYVVFVPGNHETWVHCSRFSDSLEKFYWVLKVATELGVLTERVTLNGIDIVPLYSWYDYSFSPLNDQLEESWSDFRLCHWSMSTRDLAAHFHKMNEITLREVVESKWRISVSHFMPWIELLPDYIPKHLDYLWPVLGSTMLGEQVERLRPDIHIYGHSHVNTNTMRNGIKYVNNAFGYPNERTRLSLLQLELI</sequence>
<dbReference type="EMBL" id="VTDN01000009">
    <property type="protein sequence ID" value="MEB5477538.1"/>
    <property type="molecule type" value="Genomic_DNA"/>
</dbReference>
<dbReference type="PANTHER" id="PTHR36492">
    <property type="match status" value="1"/>
</dbReference>
<name>A0ABU6DUN0_9GAMM</name>
<evidence type="ECO:0000259" key="1">
    <source>
        <dbReference type="Pfam" id="PF00149"/>
    </source>
</evidence>
<dbReference type="Pfam" id="PF00149">
    <property type="entry name" value="Metallophos"/>
    <property type="match status" value="1"/>
</dbReference>
<dbReference type="InterPro" id="IPR004843">
    <property type="entry name" value="Calcineurin-like_PHP"/>
</dbReference>
<evidence type="ECO:0000313" key="2">
    <source>
        <dbReference type="EMBL" id="MEB5477538.1"/>
    </source>
</evidence>
<dbReference type="SUPFAM" id="SSF56300">
    <property type="entry name" value="Metallo-dependent phosphatases"/>
    <property type="match status" value="1"/>
</dbReference>
<accession>A0ABU6DUN0</accession>
<dbReference type="PANTHER" id="PTHR36492:SF2">
    <property type="entry name" value="[ACYL-CARRIER-PROTEIN] PHOSPHODIESTERASE PPTH"/>
    <property type="match status" value="1"/>
</dbReference>
<feature type="domain" description="Calcineurin-like phosphoesterase" evidence="1">
    <location>
        <begin position="1"/>
        <end position="217"/>
    </location>
</feature>
<gene>
    <name evidence="2" type="ORF">I2F25_10840</name>
</gene>